<evidence type="ECO:0000313" key="3">
    <source>
        <dbReference type="EMBL" id="RJS46197.1"/>
    </source>
</evidence>
<dbReference type="Pfam" id="PF00722">
    <property type="entry name" value="Glyco_hydro_16"/>
    <property type="match status" value="1"/>
</dbReference>
<keyword evidence="4" id="KW-1185">Reference proteome</keyword>
<comment type="caution">
    <text evidence="3">The sequence shown here is derived from an EMBL/GenBank/DDBJ whole genome shotgun (WGS) entry which is preliminary data.</text>
</comment>
<dbReference type="EMBL" id="QYRP01000002">
    <property type="protein sequence ID" value="RJS46197.1"/>
    <property type="molecule type" value="Genomic_DNA"/>
</dbReference>
<protein>
    <submittedName>
        <fullName evidence="3">Glycosyl hydrolase family protein</fullName>
    </submittedName>
</protein>
<dbReference type="RefSeq" id="WP_120060158.1">
    <property type="nucleotide sequence ID" value="NZ_QYRP01000002.1"/>
</dbReference>
<dbReference type="GO" id="GO:0005975">
    <property type="term" value="P:carbohydrate metabolic process"/>
    <property type="evidence" value="ECO:0007669"/>
    <property type="project" value="InterPro"/>
</dbReference>
<dbReference type="Gene3D" id="2.60.120.200">
    <property type="match status" value="1"/>
</dbReference>
<dbReference type="AlphaFoldDB" id="A0A3A5HE69"/>
<evidence type="ECO:0000259" key="2">
    <source>
        <dbReference type="PROSITE" id="PS51762"/>
    </source>
</evidence>
<dbReference type="InterPro" id="IPR013320">
    <property type="entry name" value="ConA-like_dom_sf"/>
</dbReference>
<keyword evidence="1" id="KW-0732">Signal</keyword>
<feature type="domain" description="GH16" evidence="2">
    <location>
        <begin position="29"/>
        <end position="244"/>
    </location>
</feature>
<organism evidence="3 4">
    <name type="scientific">Nocardioides cavernaquae</name>
    <dbReference type="NCBI Taxonomy" id="2321396"/>
    <lineage>
        <taxon>Bacteria</taxon>
        <taxon>Bacillati</taxon>
        <taxon>Actinomycetota</taxon>
        <taxon>Actinomycetes</taxon>
        <taxon>Propionibacteriales</taxon>
        <taxon>Nocardioidaceae</taxon>
        <taxon>Nocardioides</taxon>
    </lineage>
</organism>
<proteinExistence type="predicted"/>
<accession>A0A3A5HE69</accession>
<reference evidence="4" key="1">
    <citation type="submission" date="2018-09" db="EMBL/GenBank/DDBJ databases">
        <authorList>
            <person name="Zhu H."/>
        </authorList>
    </citation>
    <scope>NUCLEOTIDE SEQUENCE [LARGE SCALE GENOMIC DNA]</scope>
    <source>
        <strain evidence="4">K1W22B-1</strain>
    </source>
</reference>
<dbReference type="PROSITE" id="PS51762">
    <property type="entry name" value="GH16_2"/>
    <property type="match status" value="1"/>
</dbReference>
<dbReference type="GO" id="GO:0004553">
    <property type="term" value="F:hydrolase activity, hydrolyzing O-glycosyl compounds"/>
    <property type="evidence" value="ECO:0007669"/>
    <property type="project" value="InterPro"/>
</dbReference>
<dbReference type="SUPFAM" id="SSF49899">
    <property type="entry name" value="Concanavalin A-like lectins/glucanases"/>
    <property type="match status" value="1"/>
</dbReference>
<dbReference type="InterPro" id="IPR000757">
    <property type="entry name" value="Beta-glucanase-like"/>
</dbReference>
<evidence type="ECO:0000256" key="1">
    <source>
        <dbReference type="SAM" id="SignalP"/>
    </source>
</evidence>
<name>A0A3A5HE69_9ACTN</name>
<sequence>MFAHRTSRRLGALAAAVLLLSTTAPSEAHHAGSAPGPVNAQTTFGWGKPIWQDDFVGGLKPIWRKTGRGTVRNQNGMLTLNTTRVGSISATLARPGAKTGRWEIRLRSRRYATSAANYTVRTELVPVPALADHCGARNIVFEGYKLGSNTANLRIRNLPNRSFDAKTPGMNLGNDRWHTFGVEVTANRISWYVDGHVLRTEKRPEALSGIPFTVKFTMAAVPGKAMNQSRMQMDWLRQYDLAKWNGRSTAAPLTTPGTFAGAC</sequence>
<dbReference type="Proteomes" id="UP000276542">
    <property type="component" value="Unassembled WGS sequence"/>
</dbReference>
<feature type="chain" id="PRO_5017447692" evidence="1">
    <location>
        <begin position="31"/>
        <end position="263"/>
    </location>
</feature>
<gene>
    <name evidence="3" type="ORF">D4739_08240</name>
</gene>
<feature type="signal peptide" evidence="1">
    <location>
        <begin position="1"/>
        <end position="30"/>
    </location>
</feature>
<dbReference type="OrthoDB" id="273319at2"/>
<keyword evidence="3" id="KW-0378">Hydrolase</keyword>
<evidence type="ECO:0000313" key="4">
    <source>
        <dbReference type="Proteomes" id="UP000276542"/>
    </source>
</evidence>